<name>A0ABT9DUS5_9PROT</name>
<organism evidence="3 4">
    <name type="scientific">Paracraurococcus lichenis</name>
    <dbReference type="NCBI Taxonomy" id="3064888"/>
    <lineage>
        <taxon>Bacteria</taxon>
        <taxon>Pseudomonadati</taxon>
        <taxon>Pseudomonadota</taxon>
        <taxon>Alphaproteobacteria</taxon>
        <taxon>Acetobacterales</taxon>
        <taxon>Roseomonadaceae</taxon>
        <taxon>Paracraurococcus</taxon>
    </lineage>
</organism>
<comment type="caution">
    <text evidence="3">The sequence shown here is derived from an EMBL/GenBank/DDBJ whole genome shotgun (WGS) entry which is preliminary data.</text>
</comment>
<gene>
    <name evidence="3" type="ORF">Q7A36_04785</name>
</gene>
<dbReference type="PANTHER" id="PTHR39428">
    <property type="entry name" value="F420H(2)-DEPENDENT QUINONE REDUCTASE RV1261C"/>
    <property type="match status" value="1"/>
</dbReference>
<dbReference type="Proteomes" id="UP001243009">
    <property type="component" value="Unassembled WGS sequence"/>
</dbReference>
<evidence type="ECO:0000313" key="4">
    <source>
        <dbReference type="Proteomes" id="UP001243009"/>
    </source>
</evidence>
<evidence type="ECO:0000256" key="2">
    <source>
        <dbReference type="ARBA" id="ARBA00049106"/>
    </source>
</evidence>
<dbReference type="RefSeq" id="WP_305102520.1">
    <property type="nucleotide sequence ID" value="NZ_JAUTWS010000003.1"/>
</dbReference>
<dbReference type="EMBL" id="JAUTWS010000003">
    <property type="protein sequence ID" value="MDO9707652.1"/>
    <property type="molecule type" value="Genomic_DNA"/>
</dbReference>
<sequence>MPEAKIAPNLPDWMLQHVHRYLSSGGTEGHMYTVTPEGYPEMTVPALLLTTKGRKSGEKYLFPLFYGRTGDSYIIVASKGGAPEHPGWYRNILADPMVEVQVGTEHLQARARTATGEERARLWQEALKFWPPYADYEKKTEREIPVVVLDPVR</sequence>
<protein>
    <submittedName>
        <fullName evidence="3">Nitroreductase family deazaflavin-dependent oxidoreductase</fullName>
    </submittedName>
</protein>
<dbReference type="InterPro" id="IPR004378">
    <property type="entry name" value="F420H2_quin_Rdtase"/>
</dbReference>
<dbReference type="Pfam" id="PF04075">
    <property type="entry name" value="F420H2_quin_red"/>
    <property type="match status" value="1"/>
</dbReference>
<proteinExistence type="inferred from homology"/>
<accession>A0ABT9DUS5</accession>
<evidence type="ECO:0000256" key="1">
    <source>
        <dbReference type="ARBA" id="ARBA00008710"/>
    </source>
</evidence>
<keyword evidence="4" id="KW-1185">Reference proteome</keyword>
<comment type="catalytic activity">
    <reaction evidence="2">
        <text>oxidized coenzyme F420-(gamma-L-Glu)(n) + a quinol + H(+) = reduced coenzyme F420-(gamma-L-Glu)(n) + a quinone</text>
        <dbReference type="Rhea" id="RHEA:39663"/>
        <dbReference type="Rhea" id="RHEA-COMP:12939"/>
        <dbReference type="Rhea" id="RHEA-COMP:14378"/>
        <dbReference type="ChEBI" id="CHEBI:15378"/>
        <dbReference type="ChEBI" id="CHEBI:24646"/>
        <dbReference type="ChEBI" id="CHEBI:132124"/>
        <dbReference type="ChEBI" id="CHEBI:133980"/>
        <dbReference type="ChEBI" id="CHEBI:139511"/>
    </reaction>
</comment>
<dbReference type="InterPro" id="IPR012349">
    <property type="entry name" value="Split_barrel_FMN-bd"/>
</dbReference>
<evidence type="ECO:0000313" key="3">
    <source>
        <dbReference type="EMBL" id="MDO9707652.1"/>
    </source>
</evidence>
<dbReference type="NCBIfam" id="TIGR00026">
    <property type="entry name" value="hi_GC_TIGR00026"/>
    <property type="match status" value="1"/>
</dbReference>
<dbReference type="Gene3D" id="2.30.110.10">
    <property type="entry name" value="Electron Transport, Fmn-binding Protein, Chain A"/>
    <property type="match status" value="1"/>
</dbReference>
<comment type="similarity">
    <text evidence="1">Belongs to the F420H(2)-dependent quinone reductase family.</text>
</comment>
<dbReference type="SUPFAM" id="SSF50475">
    <property type="entry name" value="FMN-binding split barrel"/>
    <property type="match status" value="1"/>
</dbReference>
<reference evidence="3 4" key="1">
    <citation type="submission" date="2023-08" db="EMBL/GenBank/DDBJ databases">
        <title>The draft genome sequence of Paracraurococcus sp. LOR1-02.</title>
        <authorList>
            <person name="Kingkaew E."/>
            <person name="Tanasupawat S."/>
        </authorList>
    </citation>
    <scope>NUCLEOTIDE SEQUENCE [LARGE SCALE GENOMIC DNA]</scope>
    <source>
        <strain evidence="3 4">LOR1-02</strain>
    </source>
</reference>
<dbReference type="PANTHER" id="PTHR39428:SF3">
    <property type="entry name" value="DEAZAFLAVIN-DEPENDENT NITROREDUCTASE"/>
    <property type="match status" value="1"/>
</dbReference>